<reference evidence="2 3" key="1">
    <citation type="submission" date="2021-07" db="EMBL/GenBank/DDBJ databases">
        <title>Isolation and characterization of bacteria from a gold mining with a capacity of golden bioaccumulation.</title>
        <authorList>
            <person name="Yang X.J."/>
        </authorList>
    </citation>
    <scope>NUCLEOTIDE SEQUENCE [LARGE SCALE GENOMIC DNA]</scope>
    <source>
        <strain evidence="2 3">Au29</strain>
    </source>
</reference>
<dbReference type="Pfam" id="PF13471">
    <property type="entry name" value="Transglut_core3"/>
    <property type="match status" value="1"/>
</dbReference>
<protein>
    <submittedName>
        <fullName evidence="2">Lasso peptide biosynthesis B2 protein</fullName>
    </submittedName>
</protein>
<dbReference type="NCBIfam" id="NF033537">
    <property type="entry name" value="lasso_biosyn_B2"/>
    <property type="match status" value="1"/>
</dbReference>
<proteinExistence type="predicted"/>
<dbReference type="RefSeq" id="WP_219354442.1">
    <property type="nucleotide sequence ID" value="NZ_CP080034.1"/>
</dbReference>
<dbReference type="InterPro" id="IPR032708">
    <property type="entry name" value="McjB_C"/>
</dbReference>
<feature type="domain" description="Microcin J25-processing protein McjB C-terminal" evidence="1">
    <location>
        <begin position="102"/>
        <end position="208"/>
    </location>
</feature>
<gene>
    <name evidence="2" type="ORF">KWG56_08600</name>
</gene>
<accession>A0ABX8TL82</accession>
<dbReference type="GeneID" id="94375324"/>
<dbReference type="Proteomes" id="UP000824334">
    <property type="component" value="Chromosome"/>
</dbReference>
<evidence type="ECO:0000259" key="1">
    <source>
        <dbReference type="Pfam" id="PF13471"/>
    </source>
</evidence>
<evidence type="ECO:0000313" key="3">
    <source>
        <dbReference type="Proteomes" id="UP000824334"/>
    </source>
</evidence>
<name>A0ABX8TL82_9CAUL</name>
<organism evidence="2 3">
    <name type="scientific">Brevundimonas nasdae</name>
    <dbReference type="NCBI Taxonomy" id="172043"/>
    <lineage>
        <taxon>Bacteria</taxon>
        <taxon>Pseudomonadati</taxon>
        <taxon>Pseudomonadota</taxon>
        <taxon>Alphaproteobacteria</taxon>
        <taxon>Caulobacterales</taxon>
        <taxon>Caulobacteraceae</taxon>
        <taxon>Brevundimonas</taxon>
    </lineage>
</organism>
<sequence>MESFLKDGVHAVVVGDDLALIDLDADAYLCLPGGALSVHAESGGALRLSGPGEAAVAEARLTADRAGAPSRIPPPLPGKTVIHDAPPKVSLGQILQGCGAVLDVRRALRGTGLRPILAVAPDRDDAVSAEAVADAARAFWRIAPWLPQEGECLVRSAMLMSYLRRAGLSADWVFGVRLWPFSAHCWVQLDDFCLNDDVERLAAYTPIYCR</sequence>
<dbReference type="EMBL" id="CP080034">
    <property type="protein sequence ID" value="QYC11981.1"/>
    <property type="molecule type" value="Genomic_DNA"/>
</dbReference>
<keyword evidence="3" id="KW-1185">Reference proteome</keyword>
<dbReference type="InterPro" id="IPR053521">
    <property type="entry name" value="McjB-like"/>
</dbReference>
<evidence type="ECO:0000313" key="2">
    <source>
        <dbReference type="EMBL" id="QYC11981.1"/>
    </source>
</evidence>